<reference evidence="8 9" key="1">
    <citation type="journal article" date="2024" name="Plant Biotechnol. J.">
        <title>Dendrobium thyrsiflorum genome and its molecular insights into genes involved in important horticultural traits.</title>
        <authorList>
            <person name="Chen B."/>
            <person name="Wang J.Y."/>
            <person name="Zheng P.J."/>
            <person name="Li K.L."/>
            <person name="Liang Y.M."/>
            <person name="Chen X.F."/>
            <person name="Zhang C."/>
            <person name="Zhao X."/>
            <person name="He X."/>
            <person name="Zhang G.Q."/>
            <person name="Liu Z.J."/>
            <person name="Xu Q."/>
        </authorList>
    </citation>
    <scope>NUCLEOTIDE SEQUENCE [LARGE SCALE GENOMIC DNA]</scope>
    <source>
        <strain evidence="8">GZMU011</strain>
    </source>
</reference>
<dbReference type="PANTHER" id="PTHR32370">
    <property type="entry name" value="OS12G0117600 PROTEIN"/>
    <property type="match status" value="1"/>
</dbReference>
<feature type="compositionally biased region" description="Acidic residues" evidence="5">
    <location>
        <begin position="17"/>
        <end position="34"/>
    </location>
</feature>
<dbReference type="InterPro" id="IPR011333">
    <property type="entry name" value="SKP1/BTB/POZ_sf"/>
</dbReference>
<dbReference type="PROSITE" id="PS51649">
    <property type="entry name" value="NPH3"/>
    <property type="match status" value="1"/>
</dbReference>
<comment type="caution">
    <text evidence="8">The sequence shown here is derived from an EMBL/GenBank/DDBJ whole genome shotgun (WGS) entry which is preliminary data.</text>
</comment>
<evidence type="ECO:0000259" key="6">
    <source>
        <dbReference type="PROSITE" id="PS50097"/>
    </source>
</evidence>
<comment type="pathway">
    <text evidence="1">Protein modification; protein ubiquitination.</text>
</comment>
<keyword evidence="9" id="KW-1185">Reference proteome</keyword>
<evidence type="ECO:0000256" key="3">
    <source>
        <dbReference type="PROSITE-ProRule" id="PRU00982"/>
    </source>
</evidence>
<dbReference type="PROSITE" id="PS50097">
    <property type="entry name" value="BTB"/>
    <property type="match status" value="1"/>
</dbReference>
<dbReference type="Pfam" id="PF03000">
    <property type="entry name" value="NPH3"/>
    <property type="match status" value="1"/>
</dbReference>
<name>A0ABD0VU01_DENTH</name>
<dbReference type="InterPro" id="IPR000210">
    <property type="entry name" value="BTB/POZ_dom"/>
</dbReference>
<evidence type="ECO:0008006" key="10">
    <source>
        <dbReference type="Google" id="ProtNLM"/>
    </source>
</evidence>
<protein>
    <recommendedName>
        <fullName evidence="10">BTB/POZ domain-containing protein</fullName>
    </recommendedName>
</protein>
<comment type="similarity">
    <text evidence="3">Belongs to the NPH3 family.</text>
</comment>
<keyword evidence="4" id="KW-0175">Coiled coil</keyword>
<feature type="domain" description="NPH3" evidence="7">
    <location>
        <begin position="232"/>
        <end position="328"/>
    </location>
</feature>
<dbReference type="InterPro" id="IPR043454">
    <property type="entry name" value="NPH3/RPT2-like"/>
</dbReference>
<evidence type="ECO:0000313" key="8">
    <source>
        <dbReference type="EMBL" id="KAL0925987.1"/>
    </source>
</evidence>
<dbReference type="AlphaFoldDB" id="A0ABD0VU01"/>
<feature type="domain" description="BTB" evidence="6">
    <location>
        <begin position="86"/>
        <end position="150"/>
    </location>
</feature>
<sequence>MRRCDELGLVETIYEADHEEDDEEDDEEEEEEEDGKTLSNPASSFTISPVTLSSVNLSSTPCSFPSSSPALQAIVDGWSKAVGHSCDVVIRVYGDCFFLHREPMISASRYLRRRLWKDDDVSVSPPLNITVETFIELVRFCYSGALRLTPLNLAAVTAAAALLEMEDGVSEWSIARRTEDFFRREIAGDEEKAEAVLWSCVEILPGAGEAAAEMAARCLQVLTEAAAADGEDGCQEWIAKLTEIPADSFRMIMESMARWSVYDHDHLYKIADRYFRVNNDRLTEEEKLIICHSIDCSKLSHHLLLQLVQNSRLPLRFIFKAMLLPYPTATAARIATLGDLLHHDAAAHQASNLAVRIESLERDVAGLRRRLRWSEEKRIELESGGRAQSFRFLHGGGENGAAAAPAGKRVGKGRGLGRKLVEGFRRFFRRDKEGERAGNMMMNKYLAFY</sequence>
<evidence type="ECO:0000256" key="4">
    <source>
        <dbReference type="SAM" id="Coils"/>
    </source>
</evidence>
<evidence type="ECO:0000259" key="7">
    <source>
        <dbReference type="PROSITE" id="PS51649"/>
    </source>
</evidence>
<dbReference type="EMBL" id="JANQDX010000004">
    <property type="protein sequence ID" value="KAL0925987.1"/>
    <property type="molecule type" value="Genomic_DNA"/>
</dbReference>
<evidence type="ECO:0000313" key="9">
    <source>
        <dbReference type="Proteomes" id="UP001552299"/>
    </source>
</evidence>
<gene>
    <name evidence="8" type="ORF">M5K25_004367</name>
</gene>
<organism evidence="8 9">
    <name type="scientific">Dendrobium thyrsiflorum</name>
    <name type="common">Pinecone-like raceme dendrobium</name>
    <name type="synonym">Orchid</name>
    <dbReference type="NCBI Taxonomy" id="117978"/>
    <lineage>
        <taxon>Eukaryota</taxon>
        <taxon>Viridiplantae</taxon>
        <taxon>Streptophyta</taxon>
        <taxon>Embryophyta</taxon>
        <taxon>Tracheophyta</taxon>
        <taxon>Spermatophyta</taxon>
        <taxon>Magnoliopsida</taxon>
        <taxon>Liliopsida</taxon>
        <taxon>Asparagales</taxon>
        <taxon>Orchidaceae</taxon>
        <taxon>Epidendroideae</taxon>
        <taxon>Malaxideae</taxon>
        <taxon>Dendrobiinae</taxon>
        <taxon>Dendrobium</taxon>
    </lineage>
</organism>
<evidence type="ECO:0000256" key="1">
    <source>
        <dbReference type="ARBA" id="ARBA00004906"/>
    </source>
</evidence>
<dbReference type="Pfam" id="PF00651">
    <property type="entry name" value="BTB"/>
    <property type="match status" value="1"/>
</dbReference>
<dbReference type="InterPro" id="IPR027356">
    <property type="entry name" value="NPH3_dom"/>
</dbReference>
<evidence type="ECO:0000256" key="2">
    <source>
        <dbReference type="ARBA" id="ARBA00022786"/>
    </source>
</evidence>
<feature type="region of interest" description="Disordered" evidence="5">
    <location>
        <begin position="13"/>
        <end position="45"/>
    </location>
</feature>
<dbReference type="Proteomes" id="UP001552299">
    <property type="component" value="Unassembled WGS sequence"/>
</dbReference>
<evidence type="ECO:0000256" key="5">
    <source>
        <dbReference type="SAM" id="MobiDB-lite"/>
    </source>
</evidence>
<dbReference type="Gene3D" id="3.30.710.10">
    <property type="entry name" value="Potassium Channel Kv1.1, Chain A"/>
    <property type="match status" value="1"/>
</dbReference>
<dbReference type="CDD" id="cd18186">
    <property type="entry name" value="BTB_POZ_ZBTB_KLHL-like"/>
    <property type="match status" value="1"/>
</dbReference>
<dbReference type="SUPFAM" id="SSF54695">
    <property type="entry name" value="POZ domain"/>
    <property type="match status" value="1"/>
</dbReference>
<feature type="coiled-coil region" evidence="4">
    <location>
        <begin position="350"/>
        <end position="377"/>
    </location>
</feature>
<keyword evidence="2" id="KW-0833">Ubl conjugation pathway</keyword>
<accession>A0ABD0VU01</accession>
<proteinExistence type="inferred from homology"/>